<feature type="region of interest" description="Disordered" evidence="1">
    <location>
        <begin position="206"/>
        <end position="370"/>
    </location>
</feature>
<organism evidence="2 3">
    <name type="scientific">Littorina saxatilis</name>
    <dbReference type="NCBI Taxonomy" id="31220"/>
    <lineage>
        <taxon>Eukaryota</taxon>
        <taxon>Metazoa</taxon>
        <taxon>Spiralia</taxon>
        <taxon>Lophotrochozoa</taxon>
        <taxon>Mollusca</taxon>
        <taxon>Gastropoda</taxon>
        <taxon>Caenogastropoda</taxon>
        <taxon>Littorinimorpha</taxon>
        <taxon>Littorinoidea</taxon>
        <taxon>Littorinidae</taxon>
        <taxon>Littorina</taxon>
    </lineage>
</organism>
<reference evidence="2 3" key="1">
    <citation type="submission" date="2024-02" db="EMBL/GenBank/DDBJ databases">
        <title>Chromosome-scale genome assembly of the rough periwinkle Littorina saxatilis.</title>
        <authorList>
            <person name="De Jode A."/>
            <person name="Faria R."/>
            <person name="Formenti G."/>
            <person name="Sims Y."/>
            <person name="Smith T.P."/>
            <person name="Tracey A."/>
            <person name="Wood J.M.D."/>
            <person name="Zagrodzka Z.B."/>
            <person name="Johannesson K."/>
            <person name="Butlin R.K."/>
            <person name="Leder E.H."/>
        </authorList>
    </citation>
    <scope>NUCLEOTIDE SEQUENCE [LARGE SCALE GENOMIC DNA]</scope>
    <source>
        <strain evidence="2">Snail1</strain>
        <tissue evidence="2">Muscle</tissue>
    </source>
</reference>
<keyword evidence="3" id="KW-1185">Reference proteome</keyword>
<feature type="compositionally biased region" description="Basic and acidic residues" evidence="1">
    <location>
        <begin position="46"/>
        <end position="56"/>
    </location>
</feature>
<feature type="compositionally biased region" description="Basic and acidic residues" evidence="1">
    <location>
        <begin position="354"/>
        <end position="370"/>
    </location>
</feature>
<feature type="compositionally biased region" description="Low complexity" evidence="1">
    <location>
        <begin position="57"/>
        <end position="69"/>
    </location>
</feature>
<feature type="region of interest" description="Disordered" evidence="1">
    <location>
        <begin position="21"/>
        <end position="103"/>
    </location>
</feature>
<accession>A0AAN9B452</accession>
<dbReference type="EMBL" id="JBAMIC010000012">
    <property type="protein sequence ID" value="KAK7098503.1"/>
    <property type="molecule type" value="Genomic_DNA"/>
</dbReference>
<dbReference type="Proteomes" id="UP001374579">
    <property type="component" value="Unassembled WGS sequence"/>
</dbReference>
<evidence type="ECO:0000313" key="3">
    <source>
        <dbReference type="Proteomes" id="UP001374579"/>
    </source>
</evidence>
<comment type="caution">
    <text evidence="2">The sequence shown here is derived from an EMBL/GenBank/DDBJ whole genome shotgun (WGS) entry which is preliminary data.</text>
</comment>
<feature type="compositionally biased region" description="Gly residues" evidence="1">
    <location>
        <begin position="82"/>
        <end position="91"/>
    </location>
</feature>
<sequence>MAADARRSNDIETTTAAATAVTTAAVKRRPMSAPKASESAAIPRIVLDDRDGEPDHSNNSNNTTTTTTNGPGVGVRPLSVIGGRGPGGGGRGGDDDSPPGHYGYVPHRCNSDIGLPTASMPNLSMAMNLGENGTGDKLGVYCSPRTTRRSVDLDLGSRDPGGYEWLEEKTSSLRVLSAGSRVGSAVSLNSVCTAHSVGLLSNDSDDDYQDTSLHDGSVSGSLPQSERAGQLRRLQSYPEDDKGVSMGGGGVGGGGGDVAGVTPRTSHSLSNLKAAQAPSDIQGRGREQLTPEKLCLLPSELDESDSRVPPGGRREEGGGGGGRQRVSGGGGGKAEDGKKAHIVSYDGKGSASMREGRIRRWLEDMDKATE</sequence>
<feature type="compositionally biased region" description="Gly residues" evidence="1">
    <location>
        <begin position="245"/>
        <end position="258"/>
    </location>
</feature>
<name>A0AAN9B452_9CAEN</name>
<gene>
    <name evidence="2" type="ORF">V1264_002779</name>
</gene>
<evidence type="ECO:0000313" key="2">
    <source>
        <dbReference type="EMBL" id="KAK7098503.1"/>
    </source>
</evidence>
<evidence type="ECO:0000256" key="1">
    <source>
        <dbReference type="SAM" id="MobiDB-lite"/>
    </source>
</evidence>
<dbReference type="AlphaFoldDB" id="A0AAN9B452"/>
<proteinExistence type="predicted"/>
<protein>
    <submittedName>
        <fullName evidence="2">Uncharacterized protein</fullName>
    </submittedName>
</protein>
<feature type="compositionally biased region" description="Gly residues" evidence="1">
    <location>
        <begin position="318"/>
        <end position="332"/>
    </location>
</feature>
<feature type="compositionally biased region" description="Polar residues" evidence="1">
    <location>
        <begin position="263"/>
        <end position="273"/>
    </location>
</feature>